<dbReference type="EMBL" id="HBUE01282266">
    <property type="protein sequence ID" value="CAG6569692.1"/>
    <property type="molecule type" value="Transcribed_RNA"/>
</dbReference>
<dbReference type="AlphaFoldDB" id="A0A8D8GSL1"/>
<proteinExistence type="predicted"/>
<dbReference type="EMBL" id="HBUE01282264">
    <property type="protein sequence ID" value="CAG6569690.1"/>
    <property type="molecule type" value="Transcribed_RNA"/>
</dbReference>
<accession>A0A8D8GSL1</accession>
<dbReference type="EMBL" id="HBUE01176746">
    <property type="protein sequence ID" value="CAG6518159.1"/>
    <property type="molecule type" value="Transcribed_RNA"/>
</dbReference>
<dbReference type="EMBL" id="HBUE01176747">
    <property type="protein sequence ID" value="CAG6518160.1"/>
    <property type="molecule type" value="Transcribed_RNA"/>
</dbReference>
<sequence length="105" mass="11668">MLVLSVICAIQHFIKLFYFREEVRCVGHTHESVPVYVESAYCTLAVTTGNCSMTACGCQSGSRISASGQARSTSRSVITPTWWVISWRQFAATQEPLEVRGMENC</sequence>
<organism evidence="1">
    <name type="scientific">Culex pipiens</name>
    <name type="common">House mosquito</name>
    <dbReference type="NCBI Taxonomy" id="7175"/>
    <lineage>
        <taxon>Eukaryota</taxon>
        <taxon>Metazoa</taxon>
        <taxon>Ecdysozoa</taxon>
        <taxon>Arthropoda</taxon>
        <taxon>Hexapoda</taxon>
        <taxon>Insecta</taxon>
        <taxon>Pterygota</taxon>
        <taxon>Neoptera</taxon>
        <taxon>Endopterygota</taxon>
        <taxon>Diptera</taxon>
        <taxon>Nematocera</taxon>
        <taxon>Culicoidea</taxon>
        <taxon>Culicidae</taxon>
        <taxon>Culicinae</taxon>
        <taxon>Culicini</taxon>
        <taxon>Culex</taxon>
        <taxon>Culex</taxon>
    </lineage>
</organism>
<dbReference type="EMBL" id="HBUE01282265">
    <property type="protein sequence ID" value="CAG6569691.1"/>
    <property type="molecule type" value="Transcribed_RNA"/>
</dbReference>
<protein>
    <submittedName>
        <fullName evidence="1">(northern house mosquito) hypothetical protein</fullName>
    </submittedName>
</protein>
<dbReference type="EMBL" id="HBUE01176745">
    <property type="protein sequence ID" value="CAG6518158.1"/>
    <property type="molecule type" value="Transcribed_RNA"/>
</dbReference>
<reference evidence="1" key="1">
    <citation type="submission" date="2021-05" db="EMBL/GenBank/DDBJ databases">
        <authorList>
            <person name="Alioto T."/>
            <person name="Alioto T."/>
            <person name="Gomez Garrido J."/>
        </authorList>
    </citation>
    <scope>NUCLEOTIDE SEQUENCE</scope>
</reference>
<evidence type="ECO:0000313" key="1">
    <source>
        <dbReference type="EMBL" id="CAG6518160.1"/>
    </source>
</evidence>
<name>A0A8D8GSL1_CULPI</name>